<dbReference type="EMBL" id="MF417985">
    <property type="protein sequence ID" value="ASN72919.1"/>
    <property type="molecule type" value="Genomic_DNA"/>
</dbReference>
<dbReference type="EMBL" id="MF417881">
    <property type="protein sequence ID" value="ASN68816.1"/>
    <property type="molecule type" value="Genomic_DNA"/>
</dbReference>
<sequence>MALDHGMLNVPLDKRGNFHKELDDHLASKKRCKEDELFIRKTAFNDAKSQAQHLYLKLDNDLVRAEAKRRGMKLSELREVLKDIRDFKPKQAPVAFAPFIKAA</sequence>
<evidence type="ECO:0000313" key="2">
    <source>
        <dbReference type="EMBL" id="ASN72919.1"/>
    </source>
</evidence>
<evidence type="ECO:0000313" key="1">
    <source>
        <dbReference type="EMBL" id="ASN68816.1"/>
    </source>
</evidence>
<name>A0A2H4JDX9_9CAUD</name>
<organism evidence="2">
    <name type="scientific">uncultured Caudovirales phage</name>
    <dbReference type="NCBI Taxonomy" id="2100421"/>
    <lineage>
        <taxon>Viruses</taxon>
        <taxon>Duplodnaviria</taxon>
        <taxon>Heunggongvirae</taxon>
        <taxon>Uroviricota</taxon>
        <taxon>Caudoviricetes</taxon>
        <taxon>Peduoviridae</taxon>
        <taxon>Maltschvirus</taxon>
        <taxon>Maltschvirus maltsch</taxon>
    </lineage>
</organism>
<proteinExistence type="predicted"/>
<accession>A0A2H4JDX9</accession>
<reference evidence="2" key="1">
    <citation type="submission" date="2017-06" db="EMBL/GenBank/DDBJ databases">
        <title>Novel phages from South African skin metaviromes.</title>
        <authorList>
            <person name="van Zyl L.J."/>
            <person name="Abrahams Y."/>
            <person name="Stander E.A."/>
            <person name="Kirby B.M."/>
            <person name="Clavaud C."/>
            <person name="Farcet C."/>
            <person name="Breton L."/>
            <person name="Trindade M.I."/>
        </authorList>
    </citation>
    <scope>NUCLEOTIDE SEQUENCE</scope>
</reference>
<protein>
    <submittedName>
        <fullName evidence="2">Uncharacterized protein</fullName>
    </submittedName>
</protein>
<gene>
    <name evidence="1" type="ORF">7AX3_74</name>
    <name evidence="2" type="ORF">7F1_2</name>
</gene>